<sequence>MFWKFGIAAPSPIYTLLESEDVSLQAILDQDDVLQECRSRNHDLIEYLSQPKNVEALLRLVVEEPSTEIEETIRFKHPATAAEIISCDIPQILDQLAESQSMLDTVMDFVETERELNPLMASFVSKTLGILVAKKPEKIWERMKIKDKFLQNLVRHLGTSAVMDLLFRFLCGIEGELRDPITEWLIGQNLLNQIAMLFAPGTNPNQASNAAQLLCDIIESNRARWLQDYKNQEELKPEANMKLLDAVESLEFAQVLLDHMFGTSEVKVEGQREESMATEKSEGESDAAGEKQTAEEEENTKLVRDGKLEVPIVSGISVILSLLSPKTLE</sequence>
<evidence type="ECO:0000313" key="3">
    <source>
        <dbReference type="EMBL" id="CAD7230136.1"/>
    </source>
</evidence>
<organism evidence="3">
    <name type="scientific">Cyprideis torosa</name>
    <dbReference type="NCBI Taxonomy" id="163714"/>
    <lineage>
        <taxon>Eukaryota</taxon>
        <taxon>Metazoa</taxon>
        <taxon>Ecdysozoa</taxon>
        <taxon>Arthropoda</taxon>
        <taxon>Crustacea</taxon>
        <taxon>Oligostraca</taxon>
        <taxon>Ostracoda</taxon>
        <taxon>Podocopa</taxon>
        <taxon>Podocopida</taxon>
        <taxon>Cytherocopina</taxon>
        <taxon>Cytheroidea</taxon>
        <taxon>Cytherideidae</taxon>
        <taxon>Cyprideis</taxon>
    </lineage>
</organism>
<dbReference type="GO" id="GO:0019903">
    <property type="term" value="F:protein phosphatase binding"/>
    <property type="evidence" value="ECO:0007669"/>
    <property type="project" value="InterPro"/>
</dbReference>
<dbReference type="InterPro" id="IPR007587">
    <property type="entry name" value="SAPS"/>
</dbReference>
<dbReference type="GO" id="GO:0005829">
    <property type="term" value="C:cytosol"/>
    <property type="evidence" value="ECO:0007669"/>
    <property type="project" value="TreeGrafter"/>
</dbReference>
<feature type="non-terminal residue" evidence="3">
    <location>
        <position position="1"/>
    </location>
</feature>
<dbReference type="GO" id="GO:0019888">
    <property type="term" value="F:protein phosphatase regulator activity"/>
    <property type="evidence" value="ECO:0007669"/>
    <property type="project" value="TreeGrafter"/>
</dbReference>
<keyword evidence="2" id="KW-0131">Cell cycle</keyword>
<dbReference type="OrthoDB" id="295029at2759"/>
<comment type="similarity">
    <text evidence="1">Belongs to the SAPS family.</text>
</comment>
<dbReference type="GO" id="GO:0005634">
    <property type="term" value="C:nucleus"/>
    <property type="evidence" value="ECO:0007669"/>
    <property type="project" value="TreeGrafter"/>
</dbReference>
<gene>
    <name evidence="3" type="ORF">CTOB1V02_LOCUS7999</name>
</gene>
<proteinExistence type="inferred from homology"/>
<protein>
    <submittedName>
        <fullName evidence="3">Uncharacterized protein</fullName>
    </submittedName>
</protein>
<name>A0A7R8WGT9_9CRUS</name>
<dbReference type="Pfam" id="PF04499">
    <property type="entry name" value="SAPS"/>
    <property type="match status" value="1"/>
</dbReference>
<evidence type="ECO:0000256" key="2">
    <source>
        <dbReference type="ARBA" id="ARBA00023306"/>
    </source>
</evidence>
<reference evidence="3" key="1">
    <citation type="submission" date="2020-11" db="EMBL/GenBank/DDBJ databases">
        <authorList>
            <person name="Tran Van P."/>
        </authorList>
    </citation>
    <scope>NUCLEOTIDE SEQUENCE</scope>
</reference>
<dbReference type="EMBL" id="OB662488">
    <property type="protein sequence ID" value="CAD7230136.1"/>
    <property type="molecule type" value="Genomic_DNA"/>
</dbReference>
<dbReference type="PANTHER" id="PTHR12634:SF8">
    <property type="entry name" value="FIERY MOUNTAIN, ISOFORM D"/>
    <property type="match status" value="1"/>
</dbReference>
<dbReference type="PANTHER" id="PTHR12634">
    <property type="entry name" value="SIT4 YEAST -ASSOCIATING PROTEIN-RELATED"/>
    <property type="match status" value="1"/>
</dbReference>
<evidence type="ECO:0000256" key="1">
    <source>
        <dbReference type="ARBA" id="ARBA00006180"/>
    </source>
</evidence>
<dbReference type="AlphaFoldDB" id="A0A7R8WGT9"/>
<accession>A0A7R8WGT9</accession>